<dbReference type="GO" id="GO:0046872">
    <property type="term" value="F:metal ion binding"/>
    <property type="evidence" value="ECO:0007669"/>
    <property type="project" value="UniProtKB-KW"/>
</dbReference>
<dbReference type="PANTHER" id="PTHR11228">
    <property type="entry name" value="RADICAL SAM DOMAIN PROTEIN"/>
    <property type="match status" value="1"/>
</dbReference>
<gene>
    <name evidence="8" type="ORF">GKZ28_01285</name>
</gene>
<evidence type="ECO:0000256" key="1">
    <source>
        <dbReference type="ARBA" id="ARBA00001966"/>
    </source>
</evidence>
<proteinExistence type="predicted"/>
<dbReference type="GO" id="GO:0003824">
    <property type="term" value="F:catalytic activity"/>
    <property type="evidence" value="ECO:0007669"/>
    <property type="project" value="InterPro"/>
</dbReference>
<evidence type="ECO:0000256" key="6">
    <source>
        <dbReference type="ARBA" id="ARBA00023014"/>
    </source>
</evidence>
<dbReference type="SFLD" id="SFLDG01067">
    <property type="entry name" value="SPASM/twitch_domain_containing"/>
    <property type="match status" value="1"/>
</dbReference>
<evidence type="ECO:0000256" key="4">
    <source>
        <dbReference type="ARBA" id="ARBA00022723"/>
    </source>
</evidence>
<dbReference type="CDD" id="cd01335">
    <property type="entry name" value="Radical_SAM"/>
    <property type="match status" value="1"/>
</dbReference>
<protein>
    <submittedName>
        <fullName evidence="8">Radical SAM protein</fullName>
    </submittedName>
</protein>
<dbReference type="Pfam" id="PF04055">
    <property type="entry name" value="Radical_SAM"/>
    <property type="match status" value="1"/>
</dbReference>
<dbReference type="InterPro" id="IPR023885">
    <property type="entry name" value="4Fe4S-binding_SPASM_dom"/>
</dbReference>
<dbReference type="SFLD" id="SFLDG01387">
    <property type="entry name" value="BtrN-like_SPASM_domain_contain"/>
    <property type="match status" value="1"/>
</dbReference>
<dbReference type="PANTHER" id="PTHR11228:SF7">
    <property type="entry name" value="PQQA PEPTIDE CYCLASE"/>
    <property type="match status" value="1"/>
</dbReference>
<evidence type="ECO:0000256" key="2">
    <source>
        <dbReference type="ARBA" id="ARBA00022485"/>
    </source>
</evidence>
<dbReference type="PROSITE" id="PS51918">
    <property type="entry name" value="RADICAL_SAM"/>
    <property type="match status" value="1"/>
</dbReference>
<evidence type="ECO:0000259" key="7">
    <source>
        <dbReference type="PROSITE" id="PS51918"/>
    </source>
</evidence>
<keyword evidence="5" id="KW-0408">Iron</keyword>
<dbReference type="InterPro" id="IPR007197">
    <property type="entry name" value="rSAM"/>
</dbReference>
<dbReference type="Proteomes" id="UP000656077">
    <property type="component" value="Unassembled WGS sequence"/>
</dbReference>
<dbReference type="EMBL" id="WSRQ01000002">
    <property type="protein sequence ID" value="MVX62333.1"/>
    <property type="molecule type" value="Genomic_DNA"/>
</dbReference>
<dbReference type="InterPro" id="IPR058240">
    <property type="entry name" value="rSAM_sf"/>
</dbReference>
<dbReference type="InterPro" id="IPR013785">
    <property type="entry name" value="Aldolase_TIM"/>
</dbReference>
<name>A0A964W0T8_9CLOT</name>
<dbReference type="Pfam" id="PF13186">
    <property type="entry name" value="SPASM"/>
    <property type="match status" value="1"/>
</dbReference>
<keyword evidence="6" id="KW-0411">Iron-sulfur</keyword>
<keyword evidence="4" id="KW-0479">Metal-binding</keyword>
<comment type="caution">
    <text evidence="8">The sequence shown here is derived from an EMBL/GenBank/DDBJ whole genome shotgun (WGS) entry which is preliminary data.</text>
</comment>
<reference evidence="8" key="1">
    <citation type="submission" date="2019-12" db="EMBL/GenBank/DDBJ databases">
        <title>Microbes associate with the intestines of laboratory mice.</title>
        <authorList>
            <person name="Navarre W."/>
            <person name="Wong E."/>
        </authorList>
    </citation>
    <scope>NUCLEOTIDE SEQUENCE</scope>
    <source>
        <strain evidence="8">NM79_F5</strain>
    </source>
</reference>
<evidence type="ECO:0000313" key="9">
    <source>
        <dbReference type="Proteomes" id="UP000656077"/>
    </source>
</evidence>
<dbReference type="SUPFAM" id="SSF102114">
    <property type="entry name" value="Radical SAM enzymes"/>
    <property type="match status" value="1"/>
</dbReference>
<comment type="cofactor">
    <cofactor evidence="1">
        <name>[4Fe-4S] cluster</name>
        <dbReference type="ChEBI" id="CHEBI:49883"/>
    </cofactor>
</comment>
<evidence type="ECO:0000313" key="8">
    <source>
        <dbReference type="EMBL" id="MVX62333.1"/>
    </source>
</evidence>
<keyword evidence="3" id="KW-0949">S-adenosyl-L-methionine</keyword>
<keyword evidence="2" id="KW-0004">4Fe-4S</keyword>
<dbReference type="InterPro" id="IPR050377">
    <property type="entry name" value="Radical_SAM_PqqE_MftC-like"/>
</dbReference>
<dbReference type="RefSeq" id="WP_160357771.1">
    <property type="nucleotide sequence ID" value="NZ_WSRQ01000002.1"/>
</dbReference>
<sequence>MDKNKNFTIITKKKRRILKDMLPLNKPLAVFIEPTNFCNFRCTPCAHGQEKNRNDLKPFRHIDMDLYKKMIYELRDWEGEKLSLLRLTALGEPLLHPDICNMIKIAKDADVAEKLDLFSNGSLLTEEICEKFVEYGLDAIRFSIYSVLDERHKEVTRNDVDIEKIRDNIARLRKIRDSKGATKPYIFVKMFDTYSSENDKFIDMYKDIADEVGFEKVHDATKYNDSDLIGSYYKNPEDAKRTRDEFEKSLNNLKACSRPFMALVICSGGDVVMCTHDAPRATKIGNANEKSLKEIWNSKELFEFRKMHLTGNKHVNILCKNCEWFRLFPEEDSVDGFPVEELKPKEL</sequence>
<feature type="domain" description="Radical SAM core" evidence="7">
    <location>
        <begin position="24"/>
        <end position="259"/>
    </location>
</feature>
<accession>A0A964W0T8</accession>
<dbReference type="AlphaFoldDB" id="A0A964W0T8"/>
<evidence type="ECO:0000256" key="3">
    <source>
        <dbReference type="ARBA" id="ARBA00022691"/>
    </source>
</evidence>
<dbReference type="InterPro" id="IPR034391">
    <property type="entry name" value="AdoMet-like_SPASM_containing"/>
</dbReference>
<dbReference type="GO" id="GO:0051536">
    <property type="term" value="F:iron-sulfur cluster binding"/>
    <property type="evidence" value="ECO:0007669"/>
    <property type="project" value="UniProtKB-KW"/>
</dbReference>
<dbReference type="NCBIfam" id="TIGR04085">
    <property type="entry name" value="rSAM_more_4Fe4S"/>
    <property type="match status" value="1"/>
</dbReference>
<dbReference type="Gene3D" id="3.20.20.70">
    <property type="entry name" value="Aldolase class I"/>
    <property type="match status" value="1"/>
</dbReference>
<evidence type="ECO:0000256" key="5">
    <source>
        <dbReference type="ARBA" id="ARBA00023004"/>
    </source>
</evidence>
<dbReference type="SFLD" id="SFLDS00029">
    <property type="entry name" value="Radical_SAM"/>
    <property type="match status" value="1"/>
</dbReference>
<organism evidence="8 9">
    <name type="scientific">Clostridium chromiireducens</name>
    <dbReference type="NCBI Taxonomy" id="225345"/>
    <lineage>
        <taxon>Bacteria</taxon>
        <taxon>Bacillati</taxon>
        <taxon>Bacillota</taxon>
        <taxon>Clostridia</taxon>
        <taxon>Eubacteriales</taxon>
        <taxon>Clostridiaceae</taxon>
        <taxon>Clostridium</taxon>
    </lineage>
</organism>